<evidence type="ECO:0000256" key="3">
    <source>
        <dbReference type="ARBA" id="ARBA00021495"/>
    </source>
</evidence>
<dbReference type="InterPro" id="IPR036641">
    <property type="entry name" value="HPT_dom_sf"/>
</dbReference>
<accession>M3A3Q0</accession>
<dbReference type="InterPro" id="IPR004358">
    <property type="entry name" value="Sig_transdc_His_kin-like_C"/>
</dbReference>
<evidence type="ECO:0000256" key="2">
    <source>
        <dbReference type="ARBA" id="ARBA00012438"/>
    </source>
</evidence>
<evidence type="ECO:0000256" key="6">
    <source>
        <dbReference type="ARBA" id="ARBA00022777"/>
    </source>
</evidence>
<dbReference type="Pfam" id="PF02518">
    <property type="entry name" value="HATPase_c"/>
    <property type="match status" value="1"/>
</dbReference>
<dbReference type="GO" id="GO:0000160">
    <property type="term" value="P:phosphorelay signal transduction system"/>
    <property type="evidence" value="ECO:0007669"/>
    <property type="project" value="InterPro"/>
</dbReference>
<evidence type="ECO:0000259" key="8">
    <source>
        <dbReference type="PROSITE" id="PS50109"/>
    </source>
</evidence>
<comment type="function">
    <text evidence="7">Involved in the transmission of sensory signals from the chemoreceptors to the flagellar motors. CheA is autophosphorylated; it can transfer its phosphate group to either CheB or CheY.</text>
</comment>
<dbReference type="EC" id="2.7.13.3" evidence="2"/>
<gene>
    <name evidence="9" type="ORF">H261_23132</name>
</gene>
<evidence type="ECO:0000313" key="10">
    <source>
        <dbReference type="Proteomes" id="UP000011744"/>
    </source>
</evidence>
<dbReference type="InterPro" id="IPR051315">
    <property type="entry name" value="Bact_Chemotaxis_CheA"/>
</dbReference>
<dbReference type="FunFam" id="3.30.565.10:FF:000016">
    <property type="entry name" value="Chemotaxis protein CheA, putative"/>
    <property type="match status" value="1"/>
</dbReference>
<dbReference type="PANTHER" id="PTHR43395">
    <property type="entry name" value="SENSOR HISTIDINE KINASE CHEA"/>
    <property type="match status" value="1"/>
</dbReference>
<evidence type="ECO:0000256" key="4">
    <source>
        <dbReference type="ARBA" id="ARBA00022553"/>
    </source>
</evidence>
<comment type="catalytic activity">
    <reaction evidence="1">
        <text>ATP + protein L-histidine = ADP + protein N-phospho-L-histidine.</text>
        <dbReference type="EC" id="2.7.13.3"/>
    </reaction>
</comment>
<sequence>DQVSALLDNSGQGFLSFQGDLLVQPEFSHPCLAFFGGSPAGKPVDELLFSGDEHARDTLRACIEEALKEKDSSRAELYLSLLPEEIAIGARVLKAEFKPLDRAIMVVLTDITGEKALAAQVARERTRLEMIVSAVTYGNDFFDAVAEFTGFVQDGAGMWRGRDRAVLYRTIHTFKGTFNQLGFHHLPTALHDVESSLQRLGSRADGADAAAMVFARDWQGVLNADLETVRDALGDDFMARRGVVTVTPEQAKRFERFARGLLDEADVPDVIEEIAAIRTVSLRQAIGDFDKMIHQISARLEKEVAPLVVEGDDVRIDPEVFGPFLRSLGHVFRNAVDHGIEDPDCRLSTGKSEVGTITCAIRRVDGALAIDIADDGAGIDVETLRRRAAELTAADVSAWDIADLVFADGISIRTEATELSGRGVGMTAVKASVEELGGSVRIDSRPGRGTNFLFHIPFPPQVEGR</sequence>
<reference evidence="9 10" key="1">
    <citation type="journal article" date="2014" name="Genome Announc.">
        <title>Draft Genome Sequence of Magnetospirillum sp. Strain SO-1, a Freshwater Magnetotactic Bacterium Isolated from the Ol'khovka River, Russia.</title>
        <authorList>
            <person name="Grouzdev D.S."/>
            <person name="Dziuba M.V."/>
            <person name="Sukhacheva M.S."/>
            <person name="Mardanov A.V."/>
            <person name="Beletskiy A.V."/>
            <person name="Kuznetsov B.B."/>
            <person name="Skryabin K.G."/>
        </authorList>
    </citation>
    <scope>NUCLEOTIDE SEQUENCE [LARGE SCALE GENOMIC DNA]</scope>
    <source>
        <strain evidence="9 10">SO-1</strain>
    </source>
</reference>
<dbReference type="SUPFAM" id="SSF55874">
    <property type="entry name" value="ATPase domain of HSP90 chaperone/DNA topoisomerase II/histidine kinase"/>
    <property type="match status" value="1"/>
</dbReference>
<dbReference type="PANTHER" id="PTHR43395:SF10">
    <property type="entry name" value="CHEMOTAXIS PROTEIN CHEA"/>
    <property type="match status" value="1"/>
</dbReference>
<dbReference type="InterPro" id="IPR036890">
    <property type="entry name" value="HATPase_C_sf"/>
</dbReference>
<dbReference type="AlphaFoldDB" id="M3A3Q0"/>
<dbReference type="eggNOG" id="COG2203">
    <property type="taxonomic scope" value="Bacteria"/>
</dbReference>
<dbReference type="InterPro" id="IPR003594">
    <property type="entry name" value="HATPase_dom"/>
</dbReference>
<keyword evidence="4" id="KW-0597">Phosphoprotein</keyword>
<dbReference type="InterPro" id="IPR005467">
    <property type="entry name" value="His_kinase_dom"/>
</dbReference>
<feature type="domain" description="Histidine kinase" evidence="8">
    <location>
        <begin position="328"/>
        <end position="460"/>
    </location>
</feature>
<dbReference type="GO" id="GO:0004673">
    <property type="term" value="F:protein histidine kinase activity"/>
    <property type="evidence" value="ECO:0007669"/>
    <property type="project" value="UniProtKB-EC"/>
</dbReference>
<feature type="non-terminal residue" evidence="9">
    <location>
        <position position="1"/>
    </location>
</feature>
<keyword evidence="10" id="KW-1185">Reference proteome</keyword>
<evidence type="ECO:0000256" key="1">
    <source>
        <dbReference type="ARBA" id="ARBA00000085"/>
    </source>
</evidence>
<evidence type="ECO:0000256" key="7">
    <source>
        <dbReference type="ARBA" id="ARBA00035100"/>
    </source>
</evidence>
<proteinExistence type="predicted"/>
<feature type="non-terminal residue" evidence="9">
    <location>
        <position position="465"/>
    </location>
</feature>
<evidence type="ECO:0000313" key="9">
    <source>
        <dbReference type="EMBL" id="EME67513.1"/>
    </source>
</evidence>
<keyword evidence="6" id="KW-0418">Kinase</keyword>
<dbReference type="SMART" id="SM00387">
    <property type="entry name" value="HATPase_c"/>
    <property type="match status" value="1"/>
</dbReference>
<name>M3A3Q0_9PROT</name>
<protein>
    <recommendedName>
        <fullName evidence="3">Chemotaxis protein CheA</fullName>
        <ecNumber evidence="2">2.7.13.3</ecNumber>
    </recommendedName>
</protein>
<dbReference type="EMBL" id="AONQ01000168">
    <property type="protein sequence ID" value="EME67513.1"/>
    <property type="molecule type" value="Genomic_DNA"/>
</dbReference>
<organism evidence="9 10">
    <name type="scientific">Paramagnetospirillum caucaseum</name>
    <dbReference type="NCBI Taxonomy" id="1244869"/>
    <lineage>
        <taxon>Bacteria</taxon>
        <taxon>Pseudomonadati</taxon>
        <taxon>Pseudomonadota</taxon>
        <taxon>Alphaproteobacteria</taxon>
        <taxon>Rhodospirillales</taxon>
        <taxon>Magnetospirillaceae</taxon>
        <taxon>Paramagnetospirillum</taxon>
    </lineage>
</organism>
<keyword evidence="5" id="KW-0808">Transferase</keyword>
<dbReference type="Proteomes" id="UP000011744">
    <property type="component" value="Unassembled WGS sequence"/>
</dbReference>
<dbReference type="PROSITE" id="PS50109">
    <property type="entry name" value="HIS_KIN"/>
    <property type="match status" value="1"/>
</dbReference>
<comment type="caution">
    <text evidence="9">The sequence shown here is derived from an EMBL/GenBank/DDBJ whole genome shotgun (WGS) entry which is preliminary data.</text>
</comment>
<dbReference type="RefSeq" id="WP_008622704.1">
    <property type="nucleotide sequence ID" value="NZ_AONQ01000168.1"/>
</dbReference>
<dbReference type="SUPFAM" id="SSF47226">
    <property type="entry name" value="Histidine-containing phosphotransfer domain, HPT domain"/>
    <property type="match status" value="1"/>
</dbReference>
<evidence type="ECO:0000256" key="5">
    <source>
        <dbReference type="ARBA" id="ARBA00022679"/>
    </source>
</evidence>
<dbReference type="eggNOG" id="COG0643">
    <property type="taxonomic scope" value="Bacteria"/>
</dbReference>
<dbReference type="PRINTS" id="PR00344">
    <property type="entry name" value="BCTRLSENSOR"/>
</dbReference>
<dbReference type="Gene3D" id="3.30.565.10">
    <property type="entry name" value="Histidine kinase-like ATPase, C-terminal domain"/>
    <property type="match status" value="1"/>
</dbReference>